<dbReference type="GO" id="GO:0016020">
    <property type="term" value="C:membrane"/>
    <property type="evidence" value="ECO:0007669"/>
    <property type="project" value="UniProtKB-SubCell"/>
</dbReference>
<sequence>MQEAVSTESTEHKSSTTPLGYGDEWSWLFSAFKKPAQESEDSNAKRSHSVAIVLSTLLGWTGLDRFYLGKIGTGILKAITFGGLGIWWLIDIFLLVGGSPKDVNGAALRDSDKRDRFSFLFLTIFASGLGLHYLYIGFKRLCFTRIGVFVAYILVFVWYNSNPWNPPAVAEILFWPLFLVVTIWGILDLYLAITGKIRTDIHGTPLTAPERRYQSICLLLAMFSGFFGLDRFYLGHRVLGILKLFTLGGFFAWVLLDVVLAILNVHRDCDGNALVQE</sequence>
<organism evidence="9 10">
    <name type="scientific">Paucidesulfovibrio gracilis DSM 16080</name>
    <dbReference type="NCBI Taxonomy" id="1121449"/>
    <lineage>
        <taxon>Bacteria</taxon>
        <taxon>Pseudomonadati</taxon>
        <taxon>Thermodesulfobacteriota</taxon>
        <taxon>Desulfovibrionia</taxon>
        <taxon>Desulfovibrionales</taxon>
        <taxon>Desulfovibrionaceae</taxon>
        <taxon>Paucidesulfovibrio</taxon>
    </lineage>
</organism>
<keyword evidence="10" id="KW-1185">Reference proteome</keyword>
<dbReference type="InterPro" id="IPR050932">
    <property type="entry name" value="TM2D1-3-like"/>
</dbReference>
<evidence type="ECO:0000313" key="10">
    <source>
        <dbReference type="Proteomes" id="UP000190027"/>
    </source>
</evidence>
<protein>
    <submittedName>
        <fullName evidence="9">TM2 domain-containing protein</fullName>
    </submittedName>
</protein>
<evidence type="ECO:0000256" key="5">
    <source>
        <dbReference type="ARBA" id="ARBA00023136"/>
    </source>
</evidence>
<feature type="transmembrane region" description="Helical" evidence="7">
    <location>
        <begin position="117"/>
        <end position="135"/>
    </location>
</feature>
<evidence type="ECO:0000256" key="3">
    <source>
        <dbReference type="ARBA" id="ARBA00022729"/>
    </source>
</evidence>
<feature type="domain" description="TM2" evidence="8">
    <location>
        <begin position="214"/>
        <end position="258"/>
    </location>
</feature>
<feature type="transmembrane region" description="Helical" evidence="7">
    <location>
        <begin position="213"/>
        <end position="234"/>
    </location>
</feature>
<name>A0A1T4WBL5_9BACT</name>
<proteinExistence type="predicted"/>
<feature type="transmembrane region" description="Helical" evidence="7">
    <location>
        <begin position="172"/>
        <end position="193"/>
    </location>
</feature>
<dbReference type="InterPro" id="IPR007829">
    <property type="entry name" value="TM2"/>
</dbReference>
<keyword evidence="3" id="KW-0732">Signal</keyword>
<evidence type="ECO:0000259" key="8">
    <source>
        <dbReference type="Pfam" id="PF05154"/>
    </source>
</evidence>
<dbReference type="AlphaFoldDB" id="A0A1T4WBL5"/>
<evidence type="ECO:0000256" key="7">
    <source>
        <dbReference type="SAM" id="Phobius"/>
    </source>
</evidence>
<feature type="transmembrane region" description="Helical" evidence="7">
    <location>
        <begin position="240"/>
        <end position="263"/>
    </location>
</feature>
<reference evidence="9 10" key="1">
    <citation type="submission" date="2017-02" db="EMBL/GenBank/DDBJ databases">
        <authorList>
            <person name="Peterson S.W."/>
        </authorList>
    </citation>
    <scope>NUCLEOTIDE SEQUENCE [LARGE SCALE GENOMIC DNA]</scope>
    <source>
        <strain evidence="9 10">DSM 16080</strain>
    </source>
</reference>
<evidence type="ECO:0000313" key="9">
    <source>
        <dbReference type="EMBL" id="SKA74509.1"/>
    </source>
</evidence>
<dbReference type="RefSeq" id="WP_078716243.1">
    <property type="nucleotide sequence ID" value="NZ_FUYC01000002.1"/>
</dbReference>
<feature type="transmembrane region" description="Helical" evidence="7">
    <location>
        <begin position="142"/>
        <end position="160"/>
    </location>
</feature>
<evidence type="ECO:0000256" key="6">
    <source>
        <dbReference type="ARBA" id="ARBA00023180"/>
    </source>
</evidence>
<dbReference type="PANTHER" id="PTHR21016">
    <property type="entry name" value="BETA-AMYLOID BINDING PROTEIN-RELATED"/>
    <property type="match status" value="1"/>
</dbReference>
<accession>A0A1T4WBL5</accession>
<keyword evidence="2 7" id="KW-0812">Transmembrane</keyword>
<dbReference type="PANTHER" id="PTHR21016:SF7">
    <property type="entry name" value="TM2 DOMAIN-CONTAINING PROTEIN 3"/>
    <property type="match status" value="1"/>
</dbReference>
<evidence type="ECO:0000256" key="4">
    <source>
        <dbReference type="ARBA" id="ARBA00022989"/>
    </source>
</evidence>
<comment type="subcellular location">
    <subcellularLocation>
        <location evidence="1">Membrane</location>
        <topology evidence="1">Multi-pass membrane protein</topology>
    </subcellularLocation>
</comment>
<evidence type="ECO:0000256" key="2">
    <source>
        <dbReference type="ARBA" id="ARBA00022692"/>
    </source>
</evidence>
<gene>
    <name evidence="9" type="ORF">SAMN02745704_00680</name>
</gene>
<evidence type="ECO:0000256" key="1">
    <source>
        <dbReference type="ARBA" id="ARBA00004141"/>
    </source>
</evidence>
<keyword evidence="5 7" id="KW-0472">Membrane</keyword>
<keyword evidence="6" id="KW-0325">Glycoprotein</keyword>
<dbReference type="Pfam" id="PF05154">
    <property type="entry name" value="TM2"/>
    <property type="match status" value="2"/>
</dbReference>
<keyword evidence="4 7" id="KW-1133">Transmembrane helix</keyword>
<dbReference type="EMBL" id="FUYC01000002">
    <property type="protein sequence ID" value="SKA74509.1"/>
    <property type="molecule type" value="Genomic_DNA"/>
</dbReference>
<dbReference type="Proteomes" id="UP000190027">
    <property type="component" value="Unassembled WGS sequence"/>
</dbReference>
<dbReference type="STRING" id="1121449.SAMN02745704_00680"/>
<feature type="transmembrane region" description="Helical" evidence="7">
    <location>
        <begin position="75"/>
        <end position="97"/>
    </location>
</feature>
<feature type="domain" description="TM2" evidence="8">
    <location>
        <begin position="45"/>
        <end position="93"/>
    </location>
</feature>